<protein>
    <submittedName>
        <fullName evidence="1">Phosphoadenosine phosphosulfate reductase</fullName>
    </submittedName>
</protein>
<proteinExistence type="predicted"/>
<evidence type="ECO:0000313" key="1">
    <source>
        <dbReference type="EMBL" id="MBP0480936.1"/>
    </source>
</evidence>
<reference evidence="1" key="1">
    <citation type="submission" date="2021-03" db="EMBL/GenBank/DDBJ databases">
        <title>Sagittula salina sp. nov. strain M10.9X isolated from the marine waste.</title>
        <authorList>
            <person name="Satari L."/>
            <person name="Molina-Menor E."/>
            <person name="Vidal-Verdu A."/>
            <person name="Pascual J."/>
            <person name="Pereto J."/>
            <person name="Porcar M."/>
        </authorList>
    </citation>
    <scope>NUCLEOTIDE SEQUENCE</scope>
    <source>
        <strain evidence="1">M10.9X</strain>
    </source>
</reference>
<dbReference type="Proteomes" id="UP000675940">
    <property type="component" value="Unassembled WGS sequence"/>
</dbReference>
<sequence>MISTGTTLQGFAPDFSDLARGEWLAALRTLGQEHGFAEPLGKRHAGVFVEDGDTLLVSFETMSGIEALSETRTPLGFDMVRDYGWSSLSVLSHGDTWFRDPLVYGFFDQLLDDDFFEEFERVVFYGAGPCGYAAAAYSVAAPGARVLLMQPQATLDPRVTEWDDRFAEARRLDWTSRYGYGPDMIDAADQATILYDPRERLDAMHAALFTRANVQRFRLPFFGGAIQTDMRMLDLMPRLLIATAEGTLDAARFATLFRARRSYPPYLRKLLAHLDNAGRDGLTRKLCRNVATRMNAPRFRRRLAQLEAAPGQHPVLPVDAHAIED</sequence>
<dbReference type="RefSeq" id="WP_209359464.1">
    <property type="nucleotide sequence ID" value="NZ_JAGISH010000001.1"/>
</dbReference>
<dbReference type="EMBL" id="JAGISH010000001">
    <property type="protein sequence ID" value="MBP0480936.1"/>
    <property type="molecule type" value="Genomic_DNA"/>
</dbReference>
<comment type="caution">
    <text evidence="1">The sequence shown here is derived from an EMBL/GenBank/DDBJ whole genome shotgun (WGS) entry which is preliminary data.</text>
</comment>
<organism evidence="1 2">
    <name type="scientific">Sagittula salina</name>
    <dbReference type="NCBI Taxonomy" id="2820268"/>
    <lineage>
        <taxon>Bacteria</taxon>
        <taxon>Pseudomonadati</taxon>
        <taxon>Pseudomonadota</taxon>
        <taxon>Alphaproteobacteria</taxon>
        <taxon>Rhodobacterales</taxon>
        <taxon>Roseobacteraceae</taxon>
        <taxon>Sagittula</taxon>
    </lineage>
</organism>
<gene>
    <name evidence="1" type="ORF">J5474_00320</name>
</gene>
<keyword evidence="2" id="KW-1185">Reference proteome</keyword>
<dbReference type="AlphaFoldDB" id="A0A940RZA9"/>
<name>A0A940RZA9_9RHOB</name>
<accession>A0A940RZA9</accession>
<evidence type="ECO:0000313" key="2">
    <source>
        <dbReference type="Proteomes" id="UP000675940"/>
    </source>
</evidence>